<dbReference type="InterPro" id="IPR000073">
    <property type="entry name" value="AB_hydrolase_1"/>
</dbReference>
<sequence length="302" mass="34335">MVQQPACFVSINGKLPVRQGGYRPGKKREQEEYGMGHYVKTEEHVTLFVEDIGHGRPIIFLHGWPLNHKMFEYQMNELPKRGFRFIGIDLRGYGQSDRPWEGYDYDTMADDVKAVIYTLQLENAVLAGFSMGGAIAIRYMARHEGADIGKLILLSAAAPAFTKRPGYPYGMRKQDIDDMIEQFKTDRPKTLADLGTQFFEKNVSPELRLWFLNLMLEASSYGTIHSGIALRDEDLRKDLASIKVPTLILHGRKDKIAPFDFAKELKRGIKQSELVPFVNSGHGAFYEEKEKINRLIAQFAGT</sequence>
<protein>
    <submittedName>
        <fullName evidence="3">Hydrolase</fullName>
    </submittedName>
</protein>
<dbReference type="PANTHER" id="PTHR43798:SF31">
    <property type="entry name" value="AB HYDROLASE SUPERFAMILY PROTEIN YCLE"/>
    <property type="match status" value="1"/>
</dbReference>
<evidence type="ECO:0000313" key="3">
    <source>
        <dbReference type="EMBL" id="ELS61089.1"/>
    </source>
</evidence>
<proteinExistence type="predicted"/>
<dbReference type="Proteomes" id="UP000011182">
    <property type="component" value="Unassembled WGS sequence"/>
</dbReference>
<dbReference type="Gene3D" id="3.40.50.1820">
    <property type="entry name" value="alpha/beta hydrolase"/>
    <property type="match status" value="1"/>
</dbReference>
<dbReference type="GO" id="GO:0016020">
    <property type="term" value="C:membrane"/>
    <property type="evidence" value="ECO:0007669"/>
    <property type="project" value="TreeGrafter"/>
</dbReference>
<dbReference type="InterPro" id="IPR000639">
    <property type="entry name" value="Epox_hydrolase-like"/>
</dbReference>
<dbReference type="InterPro" id="IPR050266">
    <property type="entry name" value="AB_hydrolase_sf"/>
</dbReference>
<evidence type="ECO:0000256" key="1">
    <source>
        <dbReference type="ARBA" id="ARBA00022801"/>
    </source>
</evidence>
<keyword evidence="4" id="KW-1185">Reference proteome</keyword>
<dbReference type="PRINTS" id="PR00111">
    <property type="entry name" value="ABHYDROLASE"/>
</dbReference>
<dbReference type="SUPFAM" id="SSF53474">
    <property type="entry name" value="alpha/beta-Hydrolases"/>
    <property type="match status" value="1"/>
</dbReference>
<dbReference type="EMBL" id="AMXN01000004">
    <property type="protein sequence ID" value="ELS61089.1"/>
    <property type="molecule type" value="Genomic_DNA"/>
</dbReference>
<comment type="caution">
    <text evidence="3">The sequence shown here is derived from an EMBL/GenBank/DDBJ whole genome shotgun (WGS) entry which is preliminary data.</text>
</comment>
<dbReference type="GO" id="GO:0016787">
    <property type="term" value="F:hydrolase activity"/>
    <property type="evidence" value="ECO:0007669"/>
    <property type="project" value="UniProtKB-KW"/>
</dbReference>
<feature type="domain" description="AB hydrolase-1" evidence="2">
    <location>
        <begin position="57"/>
        <end position="288"/>
    </location>
</feature>
<gene>
    <name evidence="3" type="ORF">BSI_25490</name>
</gene>
<organism evidence="3 4">
    <name type="scientific">Bacillus inaquosorum KCTC 13429</name>
    <dbReference type="NCBI Taxonomy" id="1236548"/>
    <lineage>
        <taxon>Bacteria</taxon>
        <taxon>Bacillati</taxon>
        <taxon>Bacillota</taxon>
        <taxon>Bacilli</taxon>
        <taxon>Bacillales</taxon>
        <taxon>Bacillaceae</taxon>
        <taxon>Bacillus</taxon>
    </lineage>
</organism>
<keyword evidence="1 3" id="KW-0378">Hydrolase</keyword>
<dbReference type="InterPro" id="IPR029058">
    <property type="entry name" value="AB_hydrolase_fold"/>
</dbReference>
<evidence type="ECO:0000259" key="2">
    <source>
        <dbReference type="Pfam" id="PF00561"/>
    </source>
</evidence>
<dbReference type="Pfam" id="PF00561">
    <property type="entry name" value="Abhydrolase_1"/>
    <property type="match status" value="1"/>
</dbReference>
<dbReference type="AlphaFoldDB" id="A0A9W5LI26"/>
<dbReference type="PRINTS" id="PR00412">
    <property type="entry name" value="EPOXHYDRLASE"/>
</dbReference>
<dbReference type="PANTHER" id="PTHR43798">
    <property type="entry name" value="MONOACYLGLYCEROL LIPASE"/>
    <property type="match status" value="1"/>
</dbReference>
<name>A0A9W5LI26_9BACI</name>
<accession>A0A9W5LI26</accession>
<evidence type="ECO:0000313" key="4">
    <source>
        <dbReference type="Proteomes" id="UP000011182"/>
    </source>
</evidence>
<reference evidence="3 4" key="1">
    <citation type="journal article" date="2014" name="Syst. Appl. Microbiol.">
        <title>Genomic insights into the taxonomic status of the three subspecies of Bacillus subtilis.</title>
        <authorList>
            <person name="Yi H."/>
            <person name="Chun J."/>
            <person name="Cha C.J."/>
        </authorList>
    </citation>
    <scope>NUCLEOTIDE SEQUENCE [LARGE SCALE GENOMIC DNA]</scope>
    <source>
        <strain evidence="3 4">KCTC 13429</strain>
    </source>
</reference>